<dbReference type="InterPro" id="IPR036097">
    <property type="entry name" value="HisK_dim/P_sf"/>
</dbReference>
<dbReference type="InterPro" id="IPR011110">
    <property type="entry name" value="Reg_prop"/>
</dbReference>
<evidence type="ECO:0000256" key="3">
    <source>
        <dbReference type="ARBA" id="ARBA00022553"/>
    </source>
</evidence>
<comment type="caution">
    <text evidence="7">The sequence shown here is derived from an EMBL/GenBank/DDBJ whole genome shotgun (WGS) entry which is preliminary data.</text>
</comment>
<evidence type="ECO:0000256" key="1">
    <source>
        <dbReference type="ARBA" id="ARBA00000085"/>
    </source>
</evidence>
<sequence length="1062" mass="119242">MGMPRYVSTVFLLVFSSFALRGQPHYFKHFQVDQGLSHNSVTCIIQDRLGFIWVGTKGGLDRFDGHEFEDIALDPGTAGANHITSLYEDRHGKIWIGTISGLFRFDPRSGRCERVPQSPALRVADIREDTANQVWFIAGGRLYKYNGETSRITALNVQASAIEIDSEGGVWIGGRQGAVKNVNAETNRTTPIEQPRHQSINRGLITCMTAVNQFLLVGTTKGLWRLDRRTAQWKTLLTKNSQGADVFVRDIEAIKNEGKYYIATESGLFVYDYGKDRFESVEKVIGDPYSLNDNAVYTVCVDNRNGVWLGTFFGGVNFYSRENGSFEKYSPLPANASISGNAVREICGDDEGNVWIGTEDAGITKFNPKTGFFEHLVFGDPRTGISYPNIHGLLVDGGRLYAGPFVHGLEVMDLASGKVVERYADIRTRDSLFASNFVMSIYKTTSGRILVGTTGAGLHWYDSVSKTLTQVQEIPQKSYVYAVFEDHAGTIWTGSLSSGVFYFNPKTGEHGNVNFSLDSADRRFYTIQGIHEDRNRTLWFTSEGGGLIRLDSSRTGFRRYTKAEGLPTEYTYRMLEDRSGRLWISSLKGLICFNPETEDINVYTQANGLITDQFNYSSAYKTADGKMYFGTVKGMVAFIPENLVKNTQPPPLYITGLQVGDTKIRPKDSLAILGTSALVTDSVTLDYKHSSFEIAFAALDFAAPSAIRYRYRMEGFEDKWTYLSSNRKAYYTGLPAGTYRFVVTAESNVGYWKTEPKSLVVTVLPPLWKSWPAYVCYALAVLLLVASTVYYYHRNVKRRNARRLKLRELEMEKEAYRSKIEFFTNIAHEIRTPLTLIKGPVEWAYDKAEDAGAVKRNLTLVKSYTDRLVALTTQLLDFRKAEINQFSLNFAHTDIGMTTANLIADFTPEAEKRDIVLRAFGQKMPLMAAVDREAFVKIVSNLLSNAIKYADQYVSVEWEEDAIAQQFSVIVANDGEIIPEKYREKIFEPFFRIPSRKEVQGTGIGLSLARSLADLHDGTLDVIVDETALNIFVLTLPTNQQGVFRLNPQTNEVGNERDVAHN</sequence>
<evidence type="ECO:0000259" key="6">
    <source>
        <dbReference type="PROSITE" id="PS50109"/>
    </source>
</evidence>
<keyword evidence="3" id="KW-0597">Phosphoprotein</keyword>
<dbReference type="EC" id="2.7.13.3" evidence="2"/>
<name>A0A917M9T3_9SPHI</name>
<dbReference type="InterPro" id="IPR036890">
    <property type="entry name" value="HATPase_C_sf"/>
</dbReference>
<dbReference type="Pfam" id="PF00512">
    <property type="entry name" value="HisKA"/>
    <property type="match status" value="1"/>
</dbReference>
<proteinExistence type="predicted"/>
<protein>
    <recommendedName>
        <fullName evidence="2">histidine kinase</fullName>
        <ecNumber evidence="2">2.7.13.3</ecNumber>
    </recommendedName>
</protein>
<reference evidence="7" key="1">
    <citation type="journal article" date="2014" name="Int. J. Syst. Evol. Microbiol.">
        <title>Complete genome sequence of Corynebacterium casei LMG S-19264T (=DSM 44701T), isolated from a smear-ripened cheese.</title>
        <authorList>
            <consortium name="US DOE Joint Genome Institute (JGI-PGF)"/>
            <person name="Walter F."/>
            <person name="Albersmeier A."/>
            <person name="Kalinowski J."/>
            <person name="Ruckert C."/>
        </authorList>
    </citation>
    <scope>NUCLEOTIDE SEQUENCE</scope>
    <source>
        <strain evidence="7">CGMCC 1.12195</strain>
    </source>
</reference>
<dbReference type="EMBL" id="BMER01000001">
    <property type="protein sequence ID" value="GGG84057.1"/>
    <property type="molecule type" value="Genomic_DNA"/>
</dbReference>
<dbReference type="GO" id="GO:0000155">
    <property type="term" value="F:phosphorelay sensor kinase activity"/>
    <property type="evidence" value="ECO:0007669"/>
    <property type="project" value="InterPro"/>
</dbReference>
<dbReference type="Pfam" id="PF02518">
    <property type="entry name" value="HATPase_c"/>
    <property type="match status" value="1"/>
</dbReference>
<dbReference type="Gene3D" id="2.130.10.10">
    <property type="entry name" value="YVTN repeat-like/Quinoprotein amine dehydrogenase"/>
    <property type="match status" value="2"/>
</dbReference>
<dbReference type="InterPro" id="IPR003661">
    <property type="entry name" value="HisK_dim/P_dom"/>
</dbReference>
<dbReference type="Proteomes" id="UP000660862">
    <property type="component" value="Unassembled WGS sequence"/>
</dbReference>
<dbReference type="InterPro" id="IPR011047">
    <property type="entry name" value="Quinoprotein_ADH-like_sf"/>
</dbReference>
<feature type="transmembrane region" description="Helical" evidence="5">
    <location>
        <begin position="771"/>
        <end position="793"/>
    </location>
</feature>
<dbReference type="PANTHER" id="PTHR43547:SF2">
    <property type="entry name" value="HYBRID SIGNAL TRANSDUCTION HISTIDINE KINASE C"/>
    <property type="match status" value="1"/>
</dbReference>
<organism evidence="7 8">
    <name type="scientific">Parapedobacter pyrenivorans</name>
    <dbReference type="NCBI Taxonomy" id="1305674"/>
    <lineage>
        <taxon>Bacteria</taxon>
        <taxon>Pseudomonadati</taxon>
        <taxon>Bacteroidota</taxon>
        <taxon>Sphingobacteriia</taxon>
        <taxon>Sphingobacteriales</taxon>
        <taxon>Sphingobacteriaceae</taxon>
        <taxon>Parapedobacter</taxon>
    </lineage>
</organism>
<dbReference type="PANTHER" id="PTHR43547">
    <property type="entry name" value="TWO-COMPONENT HISTIDINE KINASE"/>
    <property type="match status" value="1"/>
</dbReference>
<dbReference type="InterPro" id="IPR005467">
    <property type="entry name" value="His_kinase_dom"/>
</dbReference>
<dbReference type="FunFam" id="1.10.287.130:FF:000045">
    <property type="entry name" value="Two-component system sensor histidine kinase/response regulator"/>
    <property type="match status" value="1"/>
</dbReference>
<evidence type="ECO:0000256" key="5">
    <source>
        <dbReference type="SAM" id="Phobius"/>
    </source>
</evidence>
<keyword evidence="8" id="KW-1185">Reference proteome</keyword>
<feature type="domain" description="Histidine kinase" evidence="6">
    <location>
        <begin position="825"/>
        <end position="1040"/>
    </location>
</feature>
<keyword evidence="7" id="KW-0808">Transferase</keyword>
<dbReference type="SMART" id="SM00388">
    <property type="entry name" value="HisKA"/>
    <property type="match status" value="1"/>
</dbReference>
<dbReference type="SUPFAM" id="SSF50998">
    <property type="entry name" value="Quinoprotein alcohol dehydrogenase-like"/>
    <property type="match status" value="1"/>
</dbReference>
<evidence type="ECO:0000256" key="4">
    <source>
        <dbReference type="SAM" id="Coils"/>
    </source>
</evidence>
<dbReference type="InterPro" id="IPR011123">
    <property type="entry name" value="Y_Y_Y"/>
</dbReference>
<dbReference type="SMART" id="SM00387">
    <property type="entry name" value="HATPase_c"/>
    <property type="match status" value="1"/>
</dbReference>
<dbReference type="PROSITE" id="PS50109">
    <property type="entry name" value="HIS_KIN"/>
    <property type="match status" value="1"/>
</dbReference>
<evidence type="ECO:0000256" key="2">
    <source>
        <dbReference type="ARBA" id="ARBA00012438"/>
    </source>
</evidence>
<dbReference type="PRINTS" id="PR00344">
    <property type="entry name" value="BCTRLSENSOR"/>
</dbReference>
<dbReference type="SUPFAM" id="SSF55874">
    <property type="entry name" value="ATPase domain of HSP90 chaperone/DNA topoisomerase II/histidine kinase"/>
    <property type="match status" value="1"/>
</dbReference>
<dbReference type="InterPro" id="IPR004358">
    <property type="entry name" value="Sig_transdc_His_kin-like_C"/>
</dbReference>
<dbReference type="AlphaFoldDB" id="A0A917M9T3"/>
<dbReference type="InterPro" id="IPR003594">
    <property type="entry name" value="HATPase_dom"/>
</dbReference>
<evidence type="ECO:0000313" key="7">
    <source>
        <dbReference type="EMBL" id="GGG84057.1"/>
    </source>
</evidence>
<dbReference type="Pfam" id="PF07494">
    <property type="entry name" value="Reg_prop"/>
    <property type="match status" value="4"/>
</dbReference>
<keyword evidence="5" id="KW-0472">Membrane</keyword>
<evidence type="ECO:0000313" key="8">
    <source>
        <dbReference type="Proteomes" id="UP000660862"/>
    </source>
</evidence>
<comment type="catalytic activity">
    <reaction evidence="1">
        <text>ATP + protein L-histidine = ADP + protein N-phospho-L-histidine.</text>
        <dbReference type="EC" id="2.7.13.3"/>
    </reaction>
</comment>
<dbReference type="Pfam" id="PF07495">
    <property type="entry name" value="Y_Y_Y"/>
    <property type="match status" value="1"/>
</dbReference>
<feature type="coiled-coil region" evidence="4">
    <location>
        <begin position="799"/>
        <end position="826"/>
    </location>
</feature>
<accession>A0A917M9T3</accession>
<keyword evidence="4" id="KW-0175">Coiled coil</keyword>
<dbReference type="InterPro" id="IPR013783">
    <property type="entry name" value="Ig-like_fold"/>
</dbReference>
<dbReference type="SUPFAM" id="SSF63829">
    <property type="entry name" value="Calcium-dependent phosphotriesterase"/>
    <property type="match status" value="2"/>
</dbReference>
<keyword evidence="5" id="KW-1133">Transmembrane helix</keyword>
<dbReference type="Gene3D" id="3.30.565.10">
    <property type="entry name" value="Histidine kinase-like ATPase, C-terminal domain"/>
    <property type="match status" value="1"/>
</dbReference>
<keyword evidence="5" id="KW-0812">Transmembrane</keyword>
<reference evidence="7" key="2">
    <citation type="submission" date="2020-09" db="EMBL/GenBank/DDBJ databases">
        <authorList>
            <person name="Sun Q."/>
            <person name="Zhou Y."/>
        </authorList>
    </citation>
    <scope>NUCLEOTIDE SEQUENCE</scope>
    <source>
        <strain evidence="7">CGMCC 1.12195</strain>
    </source>
</reference>
<dbReference type="InterPro" id="IPR015943">
    <property type="entry name" value="WD40/YVTN_repeat-like_dom_sf"/>
</dbReference>
<gene>
    <name evidence="7" type="ORF">GCM10007415_16510</name>
</gene>
<keyword evidence="7" id="KW-0418">Kinase</keyword>
<dbReference type="Gene3D" id="1.10.287.130">
    <property type="match status" value="1"/>
</dbReference>
<dbReference type="Gene3D" id="2.60.40.10">
    <property type="entry name" value="Immunoglobulins"/>
    <property type="match status" value="1"/>
</dbReference>
<dbReference type="SUPFAM" id="SSF47384">
    <property type="entry name" value="Homodimeric domain of signal transducing histidine kinase"/>
    <property type="match status" value="1"/>
</dbReference>
<dbReference type="CDD" id="cd00082">
    <property type="entry name" value="HisKA"/>
    <property type="match status" value="1"/>
</dbReference>